<organism evidence="2 3">
    <name type="scientific">Burkholderia dolosa</name>
    <dbReference type="NCBI Taxonomy" id="152500"/>
    <lineage>
        <taxon>Bacteria</taxon>
        <taxon>Pseudomonadati</taxon>
        <taxon>Pseudomonadota</taxon>
        <taxon>Betaproteobacteria</taxon>
        <taxon>Burkholderiales</taxon>
        <taxon>Burkholderiaceae</taxon>
        <taxon>Burkholderia</taxon>
        <taxon>Burkholderia cepacia complex</taxon>
    </lineage>
</organism>
<dbReference type="Gene3D" id="1.10.10.10">
    <property type="entry name" value="Winged helix-like DNA-binding domain superfamily/Winged helix DNA-binding domain"/>
    <property type="match status" value="1"/>
</dbReference>
<dbReference type="Pfam" id="PF13463">
    <property type="entry name" value="HTH_27"/>
    <property type="match status" value="1"/>
</dbReference>
<dbReference type="EMBL" id="CP069484">
    <property type="protein sequence ID" value="QRO81215.1"/>
    <property type="molecule type" value="Genomic_DNA"/>
</dbReference>
<dbReference type="PANTHER" id="PTHR33164">
    <property type="entry name" value="TRANSCRIPTIONAL REGULATOR, MARR FAMILY"/>
    <property type="match status" value="1"/>
</dbReference>
<evidence type="ECO:0000259" key="1">
    <source>
        <dbReference type="PROSITE" id="PS50995"/>
    </source>
</evidence>
<dbReference type="PROSITE" id="PS50995">
    <property type="entry name" value="HTH_MARR_2"/>
    <property type="match status" value="1"/>
</dbReference>
<evidence type="ECO:0000313" key="3">
    <source>
        <dbReference type="Proteomes" id="UP000625568"/>
    </source>
</evidence>
<dbReference type="SMART" id="SM00347">
    <property type="entry name" value="HTH_MARR"/>
    <property type="match status" value="1"/>
</dbReference>
<dbReference type="RefSeq" id="WP_006767398.1">
    <property type="nucleotide sequence ID" value="NZ_CABVPR010000059.1"/>
</dbReference>
<dbReference type="InterPro" id="IPR039422">
    <property type="entry name" value="MarR/SlyA-like"/>
</dbReference>
<dbReference type="PRINTS" id="PR00598">
    <property type="entry name" value="HTHMARR"/>
</dbReference>
<accession>A0A892IDR6</accession>
<dbReference type="GO" id="GO:0003700">
    <property type="term" value="F:DNA-binding transcription factor activity"/>
    <property type="evidence" value="ECO:0007669"/>
    <property type="project" value="InterPro"/>
</dbReference>
<evidence type="ECO:0000313" key="2">
    <source>
        <dbReference type="EMBL" id="QRO81215.1"/>
    </source>
</evidence>
<dbReference type="GO" id="GO:0003677">
    <property type="term" value="F:DNA binding"/>
    <property type="evidence" value="ECO:0007669"/>
    <property type="project" value="UniProtKB-KW"/>
</dbReference>
<dbReference type="AlphaFoldDB" id="A0A892IDR6"/>
<proteinExistence type="predicted"/>
<gene>
    <name evidence="2" type="ORF">I6K02_25965</name>
</gene>
<protein>
    <submittedName>
        <fullName evidence="2">Winged helix DNA-binding protein</fullName>
    </submittedName>
</protein>
<sequence>MATSTSAAAKRAWVQLRDLVLEDDDPRKRVSNALGITYFKVKVLISLLKHSESASDLVQRFASDKTYISLILRDLEVDGSIMRVTSPTDRRSKLIMLTDQGRELAKSARSILDQPPRAFNRLSSDEVNTLLMLIEKIMGK</sequence>
<dbReference type="InterPro" id="IPR036388">
    <property type="entry name" value="WH-like_DNA-bd_sf"/>
</dbReference>
<dbReference type="SUPFAM" id="SSF46785">
    <property type="entry name" value="Winged helix' DNA-binding domain"/>
    <property type="match status" value="1"/>
</dbReference>
<dbReference type="GO" id="GO:0006950">
    <property type="term" value="P:response to stress"/>
    <property type="evidence" value="ECO:0007669"/>
    <property type="project" value="TreeGrafter"/>
</dbReference>
<keyword evidence="3" id="KW-1185">Reference proteome</keyword>
<dbReference type="InterPro" id="IPR036390">
    <property type="entry name" value="WH_DNA-bd_sf"/>
</dbReference>
<dbReference type="InterPro" id="IPR000835">
    <property type="entry name" value="HTH_MarR-typ"/>
</dbReference>
<reference evidence="2 3" key="1">
    <citation type="submission" date="2021-02" db="EMBL/GenBank/DDBJ databases">
        <title>FDA dAtabase for Regulatory Grade micrObial Sequences (FDA-ARGOS): Supporting development and validation of Infectious Disease Dx tests.</title>
        <authorList>
            <person name="Minogue T."/>
            <person name="Wolcott M."/>
            <person name="Wasieloski L."/>
            <person name="Aguilar W."/>
            <person name="Moore D."/>
            <person name="Jaissle J."/>
            <person name="Tallon L."/>
            <person name="Sadzewicz L."/>
            <person name="Zhao X."/>
            <person name="Boylan J."/>
            <person name="Ott S."/>
            <person name="Bowen H."/>
            <person name="Vavikolanu K."/>
            <person name="Mehta A."/>
            <person name="Aluvathingal J."/>
            <person name="Nadendla S."/>
            <person name="Yan Y."/>
            <person name="Sichtig H."/>
        </authorList>
    </citation>
    <scope>NUCLEOTIDE SEQUENCE [LARGE SCALE GENOMIC DNA]</scope>
    <source>
        <strain evidence="2 3">FDAARGOS_1272</strain>
    </source>
</reference>
<name>A0A892IDR6_9BURK</name>
<dbReference type="PANTHER" id="PTHR33164:SF43">
    <property type="entry name" value="HTH-TYPE TRANSCRIPTIONAL REPRESSOR YETL"/>
    <property type="match status" value="1"/>
</dbReference>
<dbReference type="GeneID" id="93130694"/>
<keyword evidence="2" id="KW-0238">DNA-binding</keyword>
<dbReference type="Proteomes" id="UP000625568">
    <property type="component" value="Chromosome 3"/>
</dbReference>
<feature type="domain" description="HTH marR-type" evidence="1">
    <location>
        <begin position="1"/>
        <end position="139"/>
    </location>
</feature>